<dbReference type="AlphaFoldDB" id="A0A0A9G924"/>
<sequence length="119" mass="13444">MHAILSTFSLLRSAPNLKELEIEINDGEQEIEANAEFQNTLWTDGLCLGLQIVKMNGIRFWSNEMCFIELLLSKATVLRTMSITLGYGCSKSKENALSELNTFRRASPHARVFFKGITE</sequence>
<reference evidence="1" key="1">
    <citation type="submission" date="2014-09" db="EMBL/GenBank/DDBJ databases">
        <authorList>
            <person name="Magalhaes I.L.F."/>
            <person name="Oliveira U."/>
            <person name="Santos F.R."/>
            <person name="Vidigal T.H.D.A."/>
            <person name="Brescovit A.D."/>
            <person name="Santos A.J."/>
        </authorList>
    </citation>
    <scope>NUCLEOTIDE SEQUENCE</scope>
    <source>
        <tissue evidence="1">Shoot tissue taken approximately 20 cm above the soil surface</tissue>
    </source>
</reference>
<evidence type="ECO:0008006" key="2">
    <source>
        <dbReference type="Google" id="ProtNLM"/>
    </source>
</evidence>
<proteinExistence type="predicted"/>
<name>A0A0A9G924_ARUDO</name>
<evidence type="ECO:0000313" key="1">
    <source>
        <dbReference type="EMBL" id="JAE19056.1"/>
    </source>
</evidence>
<organism evidence="1">
    <name type="scientific">Arundo donax</name>
    <name type="common">Giant reed</name>
    <name type="synonym">Donax arundinaceus</name>
    <dbReference type="NCBI Taxonomy" id="35708"/>
    <lineage>
        <taxon>Eukaryota</taxon>
        <taxon>Viridiplantae</taxon>
        <taxon>Streptophyta</taxon>
        <taxon>Embryophyta</taxon>
        <taxon>Tracheophyta</taxon>
        <taxon>Spermatophyta</taxon>
        <taxon>Magnoliopsida</taxon>
        <taxon>Liliopsida</taxon>
        <taxon>Poales</taxon>
        <taxon>Poaceae</taxon>
        <taxon>PACMAD clade</taxon>
        <taxon>Arundinoideae</taxon>
        <taxon>Arundineae</taxon>
        <taxon>Arundo</taxon>
    </lineage>
</organism>
<protein>
    <recommendedName>
        <fullName evidence="2">FBD domain-containing protein</fullName>
    </recommendedName>
</protein>
<dbReference type="EMBL" id="GBRH01178840">
    <property type="protein sequence ID" value="JAE19056.1"/>
    <property type="molecule type" value="Transcribed_RNA"/>
</dbReference>
<reference evidence="1" key="2">
    <citation type="journal article" date="2015" name="Data Brief">
        <title>Shoot transcriptome of the giant reed, Arundo donax.</title>
        <authorList>
            <person name="Barrero R.A."/>
            <person name="Guerrero F.D."/>
            <person name="Moolhuijzen P."/>
            <person name="Goolsby J.A."/>
            <person name="Tidwell J."/>
            <person name="Bellgard S.E."/>
            <person name="Bellgard M.I."/>
        </authorList>
    </citation>
    <scope>NUCLEOTIDE SEQUENCE</scope>
    <source>
        <tissue evidence="1">Shoot tissue taken approximately 20 cm above the soil surface</tissue>
    </source>
</reference>
<accession>A0A0A9G924</accession>